<dbReference type="InterPro" id="IPR038740">
    <property type="entry name" value="BioF2-like_GNAT_dom"/>
</dbReference>
<dbReference type="SUPFAM" id="SSF55729">
    <property type="entry name" value="Acyl-CoA N-acyltransferases (Nat)"/>
    <property type="match status" value="1"/>
</dbReference>
<reference evidence="2 3" key="1">
    <citation type="submission" date="2022-04" db="EMBL/GenBank/DDBJ databases">
        <title>Genome draft of Actinomadura sp. ATCC 31491.</title>
        <authorList>
            <person name="Shi X."/>
            <person name="Du Y."/>
        </authorList>
    </citation>
    <scope>NUCLEOTIDE SEQUENCE [LARGE SCALE GENOMIC DNA]</scope>
    <source>
        <strain evidence="2 3">ATCC 31491</strain>
    </source>
</reference>
<organism evidence="2 3">
    <name type="scientific">Actinomadura luzonensis</name>
    <dbReference type="NCBI Taxonomy" id="2805427"/>
    <lineage>
        <taxon>Bacteria</taxon>
        <taxon>Bacillati</taxon>
        <taxon>Actinomycetota</taxon>
        <taxon>Actinomycetes</taxon>
        <taxon>Streptosporangiales</taxon>
        <taxon>Thermomonosporaceae</taxon>
        <taxon>Actinomadura</taxon>
    </lineage>
</organism>
<proteinExistence type="predicted"/>
<name>A0ABT0FTD8_9ACTN</name>
<comment type="caution">
    <text evidence="2">The sequence shown here is derived from an EMBL/GenBank/DDBJ whole genome shotgun (WGS) entry which is preliminary data.</text>
</comment>
<protein>
    <submittedName>
        <fullName evidence="2">GNAT family N-acetyltransferase</fullName>
    </submittedName>
</protein>
<evidence type="ECO:0000313" key="2">
    <source>
        <dbReference type="EMBL" id="MCK2215433.1"/>
    </source>
</evidence>
<keyword evidence="3" id="KW-1185">Reference proteome</keyword>
<dbReference type="RefSeq" id="WP_242379839.1">
    <property type="nucleotide sequence ID" value="NZ_JAKRKC020000001.1"/>
</dbReference>
<dbReference type="Pfam" id="PF13480">
    <property type="entry name" value="Acetyltransf_6"/>
    <property type="match status" value="1"/>
</dbReference>
<dbReference type="InterPro" id="IPR016181">
    <property type="entry name" value="Acyl_CoA_acyltransferase"/>
</dbReference>
<dbReference type="Proteomes" id="UP001317259">
    <property type="component" value="Unassembled WGS sequence"/>
</dbReference>
<dbReference type="Gene3D" id="3.40.630.30">
    <property type="match status" value="1"/>
</dbReference>
<dbReference type="EMBL" id="JAKRKC020000001">
    <property type="protein sequence ID" value="MCK2215433.1"/>
    <property type="molecule type" value="Genomic_DNA"/>
</dbReference>
<evidence type="ECO:0000259" key="1">
    <source>
        <dbReference type="Pfam" id="PF13480"/>
    </source>
</evidence>
<gene>
    <name evidence="2" type="ORF">MF672_016785</name>
</gene>
<evidence type="ECO:0000313" key="3">
    <source>
        <dbReference type="Proteomes" id="UP001317259"/>
    </source>
</evidence>
<feature type="domain" description="BioF2-like acetyltransferase" evidence="1">
    <location>
        <begin position="150"/>
        <end position="280"/>
    </location>
</feature>
<sequence length="322" mass="35168">MSADYWDGRVSLYHSGRWPDVTPERRLPGGPAGGPALVLDSPFWNGYQRDAGTPAVWDGPMAYLPSLYSVYGPTHLTAPAEIARTLEEAAGRARAHATAGLLVANLPRSCARRWRAVREPDAVIRLDVAYSCDVRDGVDGVLAALPRDERVEWRRRWRRARERGLTMTRDAGRLPEALRLANDSAVRHGIEPLYDAATFAAVAALPGAAVVCADLGGATLAAFLTVEHDGVLHLWAGGIDYAALRAYSPYLFLLYEILAGAPARGVRRVEFGRGSYAFKRRYGFTGTELWSLYYAPGPEAAAAHAPRLAVMHERLAAFMGLR</sequence>
<accession>A0ABT0FTD8</accession>